<feature type="transmembrane region" description="Helical" evidence="14">
    <location>
        <begin position="560"/>
        <end position="578"/>
    </location>
</feature>
<evidence type="ECO:0000256" key="2">
    <source>
        <dbReference type="ARBA" id="ARBA00011748"/>
    </source>
</evidence>
<comment type="subunit">
    <text evidence="2">Homodimer; disulfide-linked.</text>
</comment>
<dbReference type="AlphaFoldDB" id="A0A6P6K359"/>
<keyword evidence="10" id="KW-0675">Receptor</keyword>
<keyword evidence="7" id="KW-0297">G-protein coupled receptor</keyword>
<dbReference type="Pfam" id="PF00003">
    <property type="entry name" value="7tm_3"/>
    <property type="match status" value="1"/>
</dbReference>
<dbReference type="PROSITE" id="PS50259">
    <property type="entry name" value="G_PROTEIN_RECEP_F3_4"/>
    <property type="match status" value="1"/>
</dbReference>
<keyword evidence="9" id="KW-1015">Disulfide bond</keyword>
<dbReference type="PANTHER" id="PTHR24061">
    <property type="entry name" value="CALCIUM-SENSING RECEPTOR-RELATED"/>
    <property type="match status" value="1"/>
</dbReference>
<evidence type="ECO:0000256" key="11">
    <source>
        <dbReference type="ARBA" id="ARBA00023180"/>
    </source>
</evidence>
<sequence length="873" mass="98224">MQLGDFMFGGLFPVHQSFKIVNMTSNPIENVCETFTVSRLIQSLAMTEAVEAINKSPMLNGLTLGYKIMDTCSDVTTALQHTDIFMDKNCGSTNSFFQAVIGEYHSEVSIAVARYLTMGYMPQISYGSTAGVLSDKKRFPTFRRTVPEDDHQAKAITKILKYHNWTWIGIIATDGDYGRYAADQLEAQANKQNIFVSYRVVLPDFLNDESLDSKLNETIQKIANTSKVQVIVSFAKSHHMSRLFDKLTPNASGRFWIAGDSWSTSLNVLDNRPLNEVGKILGIIPFSGNISRFRSYIDNLDLNPDSQSNNTILQYFIKGELNKSRTIKEIRETLQKAVSPSAVFSVQLAVMFAANAIKDICSRKTCRGGFDIQRSELNDALAKTMLTIDNEKYSFSKSGDLDTGYDINIWEAALENNAEFVNNVKLKTVARYMIKNESMLFLNDTQRNPLEDFTVNAHECIVCPKNSYSVENSTTCTPRMVVFLSWREAYCIILVVFACLGILLTLIVMLVYLVRWDTPVVLAAGGPISILILLSLLGTFTSVILFGGKPTDIQCKTGQVLFGLSFTLCVSCILVRYFKVLLVFQNDSALKRVMKKLFLPYWIIGICVLIQGLICGFWLGMEPPTASESSRIRSELILQCDEGKRLFFGLMLAVISLLALVCFGFAFLGRKLPQCYNEERCISISMLIYIISWVVFAPIYANIVNMTHYKSAVQMVVMLFSAYGILICHFMPKCYIILLKSEKNTREAFTMGIREFARRFNRSSRVDRHRAGLDRPESAFTIDSGIENIINGVYSNPYPPSTISSFHMSIDNLPHEVSVSGDSLYEFSVYSGSSADMNEENQQQQTLSGSQKLLQRIKNNRTELKRTLSVPHF</sequence>
<evidence type="ECO:0000256" key="5">
    <source>
        <dbReference type="ARBA" id="ARBA00022729"/>
    </source>
</evidence>
<evidence type="ECO:0000256" key="9">
    <source>
        <dbReference type="ARBA" id="ARBA00023157"/>
    </source>
</evidence>
<feature type="transmembrane region" description="Helical" evidence="14">
    <location>
        <begin position="492"/>
        <end position="514"/>
    </location>
</feature>
<evidence type="ECO:0000256" key="12">
    <source>
        <dbReference type="ARBA" id="ARBA00023224"/>
    </source>
</evidence>
<proteinExistence type="predicted"/>
<dbReference type="GeneID" id="113048649"/>
<keyword evidence="4 14" id="KW-0812">Transmembrane</keyword>
<dbReference type="Gene3D" id="3.40.50.2300">
    <property type="match status" value="2"/>
</dbReference>
<dbReference type="SUPFAM" id="SSF53822">
    <property type="entry name" value="Periplasmic binding protein-like I"/>
    <property type="match status" value="1"/>
</dbReference>
<keyword evidence="5" id="KW-0732">Signal</keyword>
<feature type="transmembrane region" description="Helical" evidence="14">
    <location>
        <begin position="681"/>
        <end position="700"/>
    </location>
</feature>
<reference evidence="17" key="1">
    <citation type="submission" date="2025-08" db="UniProtKB">
        <authorList>
            <consortium name="RefSeq"/>
        </authorList>
    </citation>
    <scope>IDENTIFICATION</scope>
    <source>
        <strain evidence="17">Wakin</strain>
        <tissue evidence="17">Muscle</tissue>
    </source>
</reference>
<dbReference type="InterPro" id="IPR001828">
    <property type="entry name" value="ANF_lig-bd_rcpt"/>
</dbReference>
<dbReference type="PRINTS" id="PR01176">
    <property type="entry name" value="GABABRECEPTR"/>
</dbReference>
<dbReference type="OrthoDB" id="425344at2759"/>
<evidence type="ECO:0000256" key="8">
    <source>
        <dbReference type="ARBA" id="ARBA00023136"/>
    </source>
</evidence>
<dbReference type="FunFam" id="3.40.50.2300:FF:000016">
    <property type="entry name" value="Taste 1 receptor member 2"/>
    <property type="match status" value="1"/>
</dbReference>
<evidence type="ECO:0000256" key="14">
    <source>
        <dbReference type="SAM" id="Phobius"/>
    </source>
</evidence>
<comment type="subcellular location">
    <subcellularLocation>
        <location evidence="1">Cell membrane</location>
        <topology evidence="1">Multi-pass membrane protein</topology>
    </subcellularLocation>
</comment>
<evidence type="ECO:0000313" key="16">
    <source>
        <dbReference type="Proteomes" id="UP000515129"/>
    </source>
</evidence>
<evidence type="ECO:0000256" key="6">
    <source>
        <dbReference type="ARBA" id="ARBA00022989"/>
    </source>
</evidence>
<dbReference type="InterPro" id="IPR028082">
    <property type="entry name" value="Peripla_BP_I"/>
</dbReference>
<dbReference type="Proteomes" id="UP000515129">
    <property type="component" value="Chromosome 29"/>
</dbReference>
<dbReference type="InterPro" id="IPR017978">
    <property type="entry name" value="GPCR_3_C"/>
</dbReference>
<dbReference type="InterPro" id="IPR000068">
    <property type="entry name" value="GPCR_3_Ca_sens_rcpt-rel"/>
</dbReference>
<feature type="domain" description="G-protein coupled receptors family 3 profile" evidence="15">
    <location>
        <begin position="490"/>
        <end position="747"/>
    </location>
</feature>
<feature type="transmembrane region" description="Helical" evidence="14">
    <location>
        <begin position="599"/>
        <end position="621"/>
    </location>
</feature>
<evidence type="ECO:0000256" key="13">
    <source>
        <dbReference type="ARBA" id="ARBA00039774"/>
    </source>
</evidence>
<dbReference type="KEGG" id="caua:113048649"/>
<evidence type="ECO:0000256" key="1">
    <source>
        <dbReference type="ARBA" id="ARBA00004651"/>
    </source>
</evidence>
<dbReference type="RefSeq" id="XP_026066295.1">
    <property type="nucleotide sequence ID" value="XM_026210510.1"/>
</dbReference>
<keyword evidence="3" id="KW-1003">Cell membrane</keyword>
<feature type="transmembrane region" description="Helical" evidence="14">
    <location>
        <begin position="646"/>
        <end position="669"/>
    </location>
</feature>
<organism evidence="16 17">
    <name type="scientific">Carassius auratus</name>
    <name type="common">Goldfish</name>
    <dbReference type="NCBI Taxonomy" id="7957"/>
    <lineage>
        <taxon>Eukaryota</taxon>
        <taxon>Metazoa</taxon>
        <taxon>Chordata</taxon>
        <taxon>Craniata</taxon>
        <taxon>Vertebrata</taxon>
        <taxon>Euteleostomi</taxon>
        <taxon>Actinopterygii</taxon>
        <taxon>Neopterygii</taxon>
        <taxon>Teleostei</taxon>
        <taxon>Ostariophysi</taxon>
        <taxon>Cypriniformes</taxon>
        <taxon>Cyprinidae</taxon>
        <taxon>Cyprininae</taxon>
        <taxon>Carassius</taxon>
    </lineage>
</organism>
<dbReference type="PANTHER" id="PTHR24061:SF5">
    <property type="entry name" value="G-PROTEIN COUPLED RECEPTOR FAMILY C GROUP 6 MEMBER A"/>
    <property type="match status" value="1"/>
</dbReference>
<gene>
    <name evidence="17" type="primary">LOC113048649</name>
</gene>
<evidence type="ECO:0000259" key="15">
    <source>
        <dbReference type="PROSITE" id="PS50259"/>
    </source>
</evidence>
<evidence type="ECO:0000313" key="17">
    <source>
        <dbReference type="RefSeq" id="XP_026066295.1"/>
    </source>
</evidence>
<evidence type="ECO:0000256" key="7">
    <source>
        <dbReference type="ARBA" id="ARBA00023040"/>
    </source>
</evidence>
<name>A0A6P6K359_CARAU</name>
<keyword evidence="8 14" id="KW-0472">Membrane</keyword>
<evidence type="ECO:0000256" key="10">
    <source>
        <dbReference type="ARBA" id="ARBA00023170"/>
    </source>
</evidence>
<keyword evidence="12" id="KW-0807">Transducer</keyword>
<dbReference type="PRINTS" id="PR00248">
    <property type="entry name" value="GPCRMGR"/>
</dbReference>
<keyword evidence="6 14" id="KW-1133">Transmembrane helix</keyword>
<dbReference type="InterPro" id="IPR000337">
    <property type="entry name" value="GPCR_3"/>
</dbReference>
<feature type="transmembrane region" description="Helical" evidence="14">
    <location>
        <begin position="712"/>
        <end position="731"/>
    </location>
</feature>
<dbReference type="GO" id="GO:0005886">
    <property type="term" value="C:plasma membrane"/>
    <property type="evidence" value="ECO:0007669"/>
    <property type="project" value="UniProtKB-SubCell"/>
</dbReference>
<evidence type="ECO:0000256" key="4">
    <source>
        <dbReference type="ARBA" id="ARBA00022692"/>
    </source>
</evidence>
<keyword evidence="16" id="KW-1185">Reference proteome</keyword>
<dbReference type="Pfam" id="PF01094">
    <property type="entry name" value="ANF_receptor"/>
    <property type="match status" value="1"/>
</dbReference>
<feature type="transmembrane region" description="Helical" evidence="14">
    <location>
        <begin position="521"/>
        <end position="548"/>
    </location>
</feature>
<dbReference type="GO" id="GO:0004930">
    <property type="term" value="F:G protein-coupled receptor activity"/>
    <property type="evidence" value="ECO:0007669"/>
    <property type="project" value="UniProtKB-KW"/>
</dbReference>
<accession>A0A6P6K359</accession>
<evidence type="ECO:0000256" key="3">
    <source>
        <dbReference type="ARBA" id="ARBA00022475"/>
    </source>
</evidence>
<protein>
    <recommendedName>
        <fullName evidence="13">G-protein coupled receptor family C group 6 member A</fullName>
    </recommendedName>
</protein>
<keyword evidence="11" id="KW-0325">Glycoprotein</keyword>